<feature type="region of interest" description="Disordered" evidence="4">
    <location>
        <begin position="1107"/>
        <end position="1131"/>
    </location>
</feature>
<dbReference type="InterPro" id="IPR033227">
    <property type="entry name" value="CAPS"/>
</dbReference>
<dbReference type="SMART" id="SM00233">
    <property type="entry name" value="PH"/>
    <property type="match status" value="1"/>
</dbReference>
<dbReference type="GO" id="GO:1990504">
    <property type="term" value="P:dense core granule exocytosis"/>
    <property type="evidence" value="ECO:0007669"/>
    <property type="project" value="InterPro"/>
</dbReference>
<dbReference type="PROSITE" id="PS50004">
    <property type="entry name" value="C2"/>
    <property type="match status" value="1"/>
</dbReference>
<organism evidence="7">
    <name type="scientific">Schistocephalus solidus</name>
    <name type="common">Tapeworm</name>
    <dbReference type="NCBI Taxonomy" id="70667"/>
    <lineage>
        <taxon>Eukaryota</taxon>
        <taxon>Metazoa</taxon>
        <taxon>Spiralia</taxon>
        <taxon>Lophotrochozoa</taxon>
        <taxon>Platyhelminthes</taxon>
        <taxon>Cestoda</taxon>
        <taxon>Eucestoda</taxon>
        <taxon>Diphyllobothriidea</taxon>
        <taxon>Diphyllobothriidae</taxon>
        <taxon>Schistocephalus</taxon>
    </lineage>
</organism>
<keyword evidence="3" id="KW-0106">Calcium</keyword>
<evidence type="ECO:0000259" key="5">
    <source>
        <dbReference type="PROSITE" id="PS50003"/>
    </source>
</evidence>
<feature type="non-terminal residue" evidence="7">
    <location>
        <position position="1131"/>
    </location>
</feature>
<gene>
    <name evidence="7" type="primary">CAPS</name>
    <name evidence="7" type="ORF">TR121569</name>
</gene>
<name>A0A0X3NHG9_SCHSO</name>
<dbReference type="Pfam" id="PF25341">
    <property type="entry name" value="C2_CAPS"/>
    <property type="match status" value="1"/>
</dbReference>
<evidence type="ECO:0000259" key="6">
    <source>
        <dbReference type="PROSITE" id="PS50004"/>
    </source>
</evidence>
<evidence type="ECO:0000256" key="1">
    <source>
        <dbReference type="ARBA" id="ARBA00022483"/>
    </source>
</evidence>
<protein>
    <submittedName>
        <fullName evidence="7">Calcium-dependent secretion activator</fullName>
    </submittedName>
</protein>
<reference evidence="7" key="1">
    <citation type="submission" date="2016-01" db="EMBL/GenBank/DDBJ databases">
        <title>Reference transcriptome for the parasite Schistocephalus solidus: insights into the molecular evolution of parasitism.</title>
        <authorList>
            <person name="Hebert F.O."/>
            <person name="Grambauer S."/>
            <person name="Barber I."/>
            <person name="Landry C.R."/>
            <person name="Aubin-Horth N."/>
        </authorList>
    </citation>
    <scope>NUCLEOTIDE SEQUENCE</scope>
</reference>
<keyword evidence="1" id="KW-0268">Exocytosis</keyword>
<evidence type="ECO:0000256" key="2">
    <source>
        <dbReference type="ARBA" id="ARBA00022723"/>
    </source>
</evidence>
<dbReference type="GO" id="GO:0016079">
    <property type="term" value="P:synaptic vesicle exocytosis"/>
    <property type="evidence" value="ECO:0007669"/>
    <property type="project" value="InterPro"/>
</dbReference>
<dbReference type="PANTHER" id="PTHR12166:SF8">
    <property type="entry name" value="CALCIUM-DEPENDENT SECRETION ACTIVATOR"/>
    <property type="match status" value="1"/>
</dbReference>
<evidence type="ECO:0000313" key="7">
    <source>
        <dbReference type="EMBL" id="JAP39404.1"/>
    </source>
</evidence>
<dbReference type="SUPFAM" id="SSF50729">
    <property type="entry name" value="PH domain-like"/>
    <property type="match status" value="1"/>
</dbReference>
<dbReference type="PANTHER" id="PTHR12166">
    <property type="entry name" value="CALCIUM-DEPENDENT SECRETION ACTIVATOR"/>
    <property type="match status" value="1"/>
</dbReference>
<dbReference type="Gene3D" id="2.30.29.30">
    <property type="entry name" value="Pleckstrin-homology domain (PH domain)/Phosphotyrosine-binding domain (PTB)"/>
    <property type="match status" value="1"/>
</dbReference>
<dbReference type="EMBL" id="GEEE01023821">
    <property type="protein sequence ID" value="JAP39404.1"/>
    <property type="molecule type" value="Transcribed_RNA"/>
</dbReference>
<dbReference type="InterPro" id="IPR057457">
    <property type="entry name" value="CAPS_C2"/>
</dbReference>
<dbReference type="InterPro" id="IPR035892">
    <property type="entry name" value="C2_domain_sf"/>
</dbReference>
<evidence type="ECO:0000256" key="4">
    <source>
        <dbReference type="SAM" id="MobiDB-lite"/>
    </source>
</evidence>
<feature type="compositionally biased region" description="Polar residues" evidence="4">
    <location>
        <begin position="523"/>
        <end position="536"/>
    </location>
</feature>
<accession>A0A0X3NHG9</accession>
<dbReference type="InterPro" id="IPR000008">
    <property type="entry name" value="C2_dom"/>
</dbReference>
<sequence>MMQSSSSSEDDLGGVEIRGINRREIIPDEVRGNYENSYSVGTGRKIEVDGITEDLFSNDSHSQFPEDTSSLASSAYWRPKSEITFSKFLMNDKLSSIIRQDIQQPLVVRTSSLANRRSNSKETVIHSDETKSLFPSTASHLQAPLLSLDEISSFQSTTSSDHLSSADLSSLHSCSAMSVPVVLDRNRSLRRTRAVTVFGYSPSNFAQTDSSSRFSSSLNRIDQTQAMREMQLSPIIPPRIVSPDVVEEFHKLHLQLYVFVLRCIAYPFTVGLPQDPVRRYLRLTKEYFNILKDRFTAFVNKDLQITCDEAFYNAVEHFYEIFLKSENVERMVKTGAFSMHDIREVFIGSIEQRLARFSEIDGLPKQTVISAWKIKFDQICRGGEGPCPIANRLGSQQLELTNPTREQLYEIFMRILSIKKYEHQILFNACQLDSVDEQAAQVRRELASQKNFLEEMAINRQYPKMVHKEMEIQYVEEQLNHVNQLMLQLDSVPVGKAHSYVSPGTAVGVVVQLQRRLQKKHGTTGQTGNASAQPDRNGTLEDSKAVAGAAAKTAQRQTSSIPMVARPSLTGSGWTDESALDNGQQISIHHSGSMSKLSIQLSFHLEISICQLRPLRHLSGKKQLFCTIELEGYSERQRTASVKACKPIWDTIAEFETSHPLPCLKIKLMKESTSPLSLENKELGRIVLLPNPSTSRCPSWYKLMPTKHCPDALELQIAIRQERPSNLKYCGYCWVQGRVIFKKWKLRYLCLIQVSQYTFIMAAFKEARSTAYESMILEGYTVDYCETNQGLVAAAKAELATETGGLLSSSLPTLNKFRMSSIVKTPRRADISGLPGASGVYRLPRYFFNVVKEGDALIFAVPDEAELHGWVQVIHRATGQSHKPVPPVRVSSSKCHFRKDERVRAHHLGLNQLASVKPHEVDHLPLLRELVARMLDFRLKDPFVSLGWLSPAQKLIFDEYCNRYGVRTCQRHLIFLQELIRCGEEDITVDMDLLYQSYVICADHVHGKAQGNAEINTVLSAEIEDFQAVRARLLAFLEKRLTGFRYYFPFNRPEAALENLLILMERVINQSNDDTAGAEAVHSVVRICLRNAAVLNYERISDFARKEAKKNQDPDDALLWLPRSHNREPPH</sequence>
<dbReference type="AlphaFoldDB" id="A0A0X3NHG9"/>
<feature type="domain" description="C2" evidence="6">
    <location>
        <begin position="582"/>
        <end position="701"/>
    </location>
</feature>
<dbReference type="PROSITE" id="PS50003">
    <property type="entry name" value="PH_DOMAIN"/>
    <property type="match status" value="1"/>
</dbReference>
<dbReference type="SUPFAM" id="SSF49562">
    <property type="entry name" value="C2 domain (Calcium/lipid-binding domain, CaLB)"/>
    <property type="match status" value="1"/>
</dbReference>
<dbReference type="InterPro" id="IPR011993">
    <property type="entry name" value="PH-like_dom_sf"/>
</dbReference>
<evidence type="ECO:0000256" key="3">
    <source>
        <dbReference type="ARBA" id="ARBA00022837"/>
    </source>
</evidence>
<dbReference type="GO" id="GO:0098793">
    <property type="term" value="C:presynapse"/>
    <property type="evidence" value="ECO:0007669"/>
    <property type="project" value="GOC"/>
</dbReference>
<feature type="domain" description="PH" evidence="5">
    <location>
        <begin position="726"/>
        <end position="879"/>
    </location>
</feature>
<keyword evidence="2" id="KW-0479">Metal-binding</keyword>
<dbReference type="InterPro" id="IPR001849">
    <property type="entry name" value="PH_domain"/>
</dbReference>
<feature type="region of interest" description="Disordered" evidence="4">
    <location>
        <begin position="518"/>
        <end position="544"/>
    </location>
</feature>
<dbReference type="GO" id="GO:0046872">
    <property type="term" value="F:metal ion binding"/>
    <property type="evidence" value="ECO:0007669"/>
    <property type="project" value="UniProtKB-KW"/>
</dbReference>
<proteinExistence type="predicted"/>